<accession>A0ABU3WQ37</accession>
<name>A0ABU3WQ37_9NOCA</name>
<dbReference type="EMBL" id="WBMO01000001">
    <property type="protein sequence ID" value="MDV2475714.1"/>
    <property type="molecule type" value="Genomic_DNA"/>
</dbReference>
<organism evidence="1 2">
    <name type="scientific">Rhodococcus zopfii</name>
    <dbReference type="NCBI Taxonomy" id="43772"/>
    <lineage>
        <taxon>Bacteria</taxon>
        <taxon>Bacillati</taxon>
        <taxon>Actinomycetota</taxon>
        <taxon>Actinomycetes</taxon>
        <taxon>Mycobacteriales</taxon>
        <taxon>Nocardiaceae</taxon>
        <taxon>Rhodococcus</taxon>
    </lineage>
</organism>
<sequence>MSKEFSFSADIDHSVEQVHAALISEEYWKGRLGGSPTGSVEIASPQGPGTVRVTLTDETDISGLPAVVRGILRGPLVMERTDEWGPLDGGVARGTLTGGSSSFPVTIEGRSELRDRDGGAVLEVRGQVTVKVPVVGGQVEGLVLQMVEAIVSGDGAALNAQLAGN</sequence>
<proteinExistence type="predicted"/>
<dbReference type="Proteomes" id="UP001275440">
    <property type="component" value="Unassembled WGS sequence"/>
</dbReference>
<dbReference type="Pfam" id="PF10698">
    <property type="entry name" value="DUF2505"/>
    <property type="match status" value="1"/>
</dbReference>
<dbReference type="InterPro" id="IPR019639">
    <property type="entry name" value="DUF2505"/>
</dbReference>
<protein>
    <submittedName>
        <fullName evidence="1">DUF2505 domain-containing protein</fullName>
    </submittedName>
</protein>
<dbReference type="SUPFAM" id="SSF55961">
    <property type="entry name" value="Bet v1-like"/>
    <property type="match status" value="1"/>
</dbReference>
<dbReference type="RefSeq" id="WP_072814700.1">
    <property type="nucleotide sequence ID" value="NZ_JAHWLX010000041.1"/>
</dbReference>
<keyword evidence="2" id="KW-1185">Reference proteome</keyword>
<reference evidence="1 2" key="1">
    <citation type="submission" date="2019-10" db="EMBL/GenBank/DDBJ databases">
        <title>Draft Genome Assembly of Rhodococcus zopfii DSM44189.</title>
        <authorList>
            <person name="Sutton J.M."/>
            <person name="Akob D.M."/>
            <person name="Bushman T.J."/>
        </authorList>
    </citation>
    <scope>NUCLEOTIDE SEQUENCE [LARGE SCALE GENOMIC DNA]</scope>
    <source>
        <strain evidence="1 2">DSM 44189</strain>
    </source>
</reference>
<gene>
    <name evidence="1" type="ORF">F8M49_10595</name>
</gene>
<evidence type="ECO:0000313" key="2">
    <source>
        <dbReference type="Proteomes" id="UP001275440"/>
    </source>
</evidence>
<evidence type="ECO:0000313" key="1">
    <source>
        <dbReference type="EMBL" id="MDV2475714.1"/>
    </source>
</evidence>
<comment type="caution">
    <text evidence="1">The sequence shown here is derived from an EMBL/GenBank/DDBJ whole genome shotgun (WGS) entry which is preliminary data.</text>
</comment>